<proteinExistence type="predicted"/>
<reference evidence="1" key="1">
    <citation type="submission" date="2024-07" db="EMBL/GenBank/DDBJ databases">
        <title>Metagenome and Metagenome-Assembled Genomes of Archaea from a hot spring from the geothermal field of Los Azufres, Mexico.</title>
        <authorList>
            <person name="Marin-Paredes R."/>
            <person name="Martinez-Romero E."/>
            <person name="Servin-Garciduenas L.E."/>
        </authorList>
    </citation>
    <scope>NUCLEOTIDE SEQUENCE</scope>
</reference>
<name>A0ACC6V0X2_9CREN</name>
<dbReference type="Proteomes" id="UP000033636">
    <property type="component" value="Unassembled WGS sequence"/>
</dbReference>
<dbReference type="EMBL" id="JZWT02000012">
    <property type="protein sequence ID" value="MFB6490655.1"/>
    <property type="molecule type" value="Genomic_DNA"/>
</dbReference>
<accession>A0ACC6V0X2</accession>
<comment type="caution">
    <text evidence="1">The sequence shown here is derived from an EMBL/GenBank/DDBJ whole genome shotgun (WGS) entry which is preliminary data.</text>
</comment>
<organism evidence="1 2">
    <name type="scientific">Thermoproteus sp. AZ2</name>
    <dbReference type="NCBI Taxonomy" id="1609232"/>
    <lineage>
        <taxon>Archaea</taxon>
        <taxon>Thermoproteota</taxon>
        <taxon>Thermoprotei</taxon>
        <taxon>Thermoproteales</taxon>
        <taxon>Thermoproteaceae</taxon>
        <taxon>Thermoproteus</taxon>
    </lineage>
</organism>
<gene>
    <name evidence="1" type="ORF">TU35_005315</name>
</gene>
<sequence length="139" mass="14820">MQIKRKLVLPGEEVAAPEEYLVEQGAYLDGVFRASVLGRAVYDPKAHTAVVEPIGGDNYPHNGDIVYCVVTSKGVRALSARCFAKESKNGVEDLKYPVTAYIPPQLVDGRVGVGDYIRAKVVSSHGPPSRCPLGGPPSA</sequence>
<protein>
    <submittedName>
        <fullName evidence="1">RNA-binding protein</fullName>
    </submittedName>
</protein>
<evidence type="ECO:0000313" key="2">
    <source>
        <dbReference type="Proteomes" id="UP000033636"/>
    </source>
</evidence>
<evidence type="ECO:0000313" key="1">
    <source>
        <dbReference type="EMBL" id="MFB6490655.1"/>
    </source>
</evidence>